<reference evidence="2 3" key="1">
    <citation type="submission" date="2020-03" db="EMBL/GenBank/DDBJ databases">
        <title>Characterization of ganglioside-mimicking enterococci.</title>
        <authorList>
            <person name="Patry R.T."/>
            <person name="Nothaft H."/>
            <person name="Bridger R."/>
            <person name="Shajahan A."/>
            <person name="Huynh S."/>
            <person name="Sanchez S."/>
            <person name="Azadi P."/>
            <person name="Cooper K."/>
            <person name="Miller W.G."/>
            <person name="Parker C.T."/>
            <person name="Wells L."/>
            <person name="Szymanski C.M."/>
        </authorList>
    </citation>
    <scope>NUCLEOTIDE SEQUENCE [LARGE SCALE GENOMIC DNA]</scope>
    <source>
        <strain evidence="2 3">EGM181</strain>
    </source>
</reference>
<dbReference type="Proteomes" id="UP000516696">
    <property type="component" value="Chromosome"/>
</dbReference>
<keyword evidence="1" id="KW-0812">Transmembrane</keyword>
<feature type="transmembrane region" description="Helical" evidence="1">
    <location>
        <begin position="62"/>
        <end position="84"/>
    </location>
</feature>
<evidence type="ECO:0000313" key="2">
    <source>
        <dbReference type="EMBL" id="QOG27662.1"/>
    </source>
</evidence>
<feature type="transmembrane region" description="Helical" evidence="1">
    <location>
        <begin position="90"/>
        <end position="116"/>
    </location>
</feature>
<keyword evidence="1" id="KW-1133">Transmembrane helix</keyword>
<evidence type="ECO:0000256" key="1">
    <source>
        <dbReference type="SAM" id="Phobius"/>
    </source>
</evidence>
<keyword evidence="1" id="KW-0472">Membrane</keyword>
<name>A0AAE7SZL2_ENTGA</name>
<feature type="transmembrane region" description="Helical" evidence="1">
    <location>
        <begin position="20"/>
        <end position="41"/>
    </location>
</feature>
<sequence length="118" mass="13187">MDLNVRQTCREDECVMGNTTGWLVVGLFFITGILFLSRHGWQLIAGYNMSSEEKKAQYDLDRLYVANGIGMLVLGAFILLSLLFSDHWSLIGNILFVATSLLTIVGIIIINGTWCVKK</sequence>
<evidence type="ECO:0000313" key="3">
    <source>
        <dbReference type="Proteomes" id="UP000516696"/>
    </source>
</evidence>
<dbReference type="InterPro" id="IPR017259">
    <property type="entry name" value="UCP037672"/>
</dbReference>
<protein>
    <submittedName>
        <fullName evidence="2">DUF3784 domain-containing protein</fullName>
    </submittedName>
</protein>
<dbReference type="AlphaFoldDB" id="A0AAE7SZL2"/>
<accession>A0AAE7SZL2</accession>
<proteinExistence type="predicted"/>
<dbReference type="EMBL" id="CP050485">
    <property type="protein sequence ID" value="QOG27662.1"/>
    <property type="molecule type" value="Genomic_DNA"/>
</dbReference>
<gene>
    <name evidence="2" type="ORF">EGM181_10540</name>
</gene>
<dbReference type="Pfam" id="PF12650">
    <property type="entry name" value="DUF3784"/>
    <property type="match status" value="1"/>
</dbReference>
<organism evidence="2 3">
    <name type="scientific">Enterococcus gallinarum</name>
    <dbReference type="NCBI Taxonomy" id="1353"/>
    <lineage>
        <taxon>Bacteria</taxon>
        <taxon>Bacillati</taxon>
        <taxon>Bacillota</taxon>
        <taxon>Bacilli</taxon>
        <taxon>Lactobacillales</taxon>
        <taxon>Enterococcaceae</taxon>
        <taxon>Enterococcus</taxon>
    </lineage>
</organism>